<comment type="caution">
    <text evidence="2">The sequence shown here is derived from an EMBL/GenBank/DDBJ whole genome shotgun (WGS) entry which is preliminary data.</text>
</comment>
<evidence type="ECO:0000313" key="3">
    <source>
        <dbReference type="Proteomes" id="UP000238937"/>
    </source>
</evidence>
<dbReference type="Pfam" id="PF05368">
    <property type="entry name" value="NmrA"/>
    <property type="match status" value="1"/>
</dbReference>
<dbReference type="Proteomes" id="UP000238937">
    <property type="component" value="Unassembled WGS sequence"/>
</dbReference>
<evidence type="ECO:0000259" key="1">
    <source>
        <dbReference type="Pfam" id="PF05368"/>
    </source>
</evidence>
<dbReference type="Gene3D" id="3.40.50.720">
    <property type="entry name" value="NAD(P)-binding Rossmann-like Domain"/>
    <property type="match status" value="1"/>
</dbReference>
<dbReference type="SUPFAM" id="SSF51735">
    <property type="entry name" value="NAD(P)-binding Rossmann-fold domains"/>
    <property type="match status" value="1"/>
</dbReference>
<dbReference type="InterPro" id="IPR008030">
    <property type="entry name" value="NmrA-like"/>
</dbReference>
<proteinExistence type="predicted"/>
<keyword evidence="3" id="KW-1185">Reference proteome</keyword>
<feature type="domain" description="NmrA-like" evidence="1">
    <location>
        <begin position="2"/>
        <end position="142"/>
    </location>
</feature>
<gene>
    <name evidence="2" type="ORF">C7B77_15990</name>
</gene>
<accession>A0A2T1GCK9</accession>
<evidence type="ECO:0000313" key="2">
    <source>
        <dbReference type="EMBL" id="PSB55143.1"/>
    </source>
</evidence>
<dbReference type="AlphaFoldDB" id="A0A2T1GCK9"/>
<dbReference type="EMBL" id="PVWO01000207">
    <property type="protein sequence ID" value="PSB55143.1"/>
    <property type="molecule type" value="Genomic_DNA"/>
</dbReference>
<protein>
    <recommendedName>
        <fullName evidence="1">NmrA-like domain-containing protein</fullName>
    </recommendedName>
</protein>
<sequence length="183" mass="20192">MPHAAAKFAAERMIETMDLPATILRPNYFFQNDAATKDALLQGIYAIPIGSVGAAMVDIRDIAEVAAIELLKRERASERLPRDLIDISGPEILTADAIAAIWTDVLGKPIAYVGDDLDAYAKQLGVYLSAEMAYDLKLMLEAWQKIGVLPMPGAVDRLVAMLDRPLRTYRAFAEETAAQWQRD</sequence>
<name>A0A2T1GCK9_9CYAN</name>
<dbReference type="Gene3D" id="3.90.25.10">
    <property type="entry name" value="UDP-galactose 4-epimerase, domain 1"/>
    <property type="match status" value="1"/>
</dbReference>
<dbReference type="InterPro" id="IPR036291">
    <property type="entry name" value="NAD(P)-bd_dom_sf"/>
</dbReference>
<reference evidence="2 3" key="1">
    <citation type="submission" date="2018-03" db="EMBL/GenBank/DDBJ databases">
        <title>The ancient ancestry and fast evolution of plastids.</title>
        <authorList>
            <person name="Moore K.R."/>
            <person name="Magnabosco C."/>
            <person name="Momper L."/>
            <person name="Gold D.A."/>
            <person name="Bosak T."/>
            <person name="Fournier G.P."/>
        </authorList>
    </citation>
    <scope>NUCLEOTIDE SEQUENCE [LARGE SCALE GENOMIC DNA]</scope>
    <source>
        <strain evidence="2 3">CCALA 037</strain>
    </source>
</reference>
<organism evidence="2 3">
    <name type="scientific">Chamaesiphon polymorphus CCALA 037</name>
    <dbReference type="NCBI Taxonomy" id="2107692"/>
    <lineage>
        <taxon>Bacteria</taxon>
        <taxon>Bacillati</taxon>
        <taxon>Cyanobacteriota</taxon>
        <taxon>Cyanophyceae</taxon>
        <taxon>Gomontiellales</taxon>
        <taxon>Chamaesiphonaceae</taxon>
        <taxon>Chamaesiphon</taxon>
    </lineage>
</organism>